<dbReference type="InterPro" id="IPR012981">
    <property type="entry name" value="PIH1_N"/>
</dbReference>
<accession>A0A9W8MRG6</accession>
<dbReference type="GO" id="GO:0000492">
    <property type="term" value="P:box C/D snoRNP assembly"/>
    <property type="evidence" value="ECO:0007669"/>
    <property type="project" value="TreeGrafter"/>
</dbReference>
<dbReference type="GO" id="GO:1990904">
    <property type="term" value="C:ribonucleoprotein complex"/>
    <property type="evidence" value="ECO:0007669"/>
    <property type="project" value="TreeGrafter"/>
</dbReference>
<dbReference type="InterPro" id="IPR050734">
    <property type="entry name" value="PIH1/Kintoun_subfamily"/>
</dbReference>
<dbReference type="Pfam" id="PF08190">
    <property type="entry name" value="PIH1"/>
    <property type="match status" value="1"/>
</dbReference>
<sequence length="417" mass="45959">MASSQHVRIELAPKAGFCVKSSALTPGVLPAPPVPKTSPNLLEPNAPITVPKGLKVFVNIAWDSKVPPPPEGSEEEILRAMQGEEVGETNPSGWYVPVIVSNGREDKDKAGNPSIVFDCIYNTSVKSRTLRDPEFKVFLVAGPAAHRAQTGLSLSRNIGTPNIVSKGKLLPRTVQIPVSLLHLSGRGGAATSSSVPARSSRAQLEVPADPRDPAFWPFEYAFFCARCTVKFQRARCYCCTKQAKGRRLPPRSQRDSEEYWRCDLQRDPRENLLHSLYLLSGANIHSKIKFRSKPTCVISSIRVDDDADDGGAAAPLDWSWTKDDTDRLRIETHALVESSTLDVEPRRFTLLISPTPSFPRRTVDVDLSLSDADILSRLPSSQSKTSRVLELKRERDFDVDGARAEWVVGSGVVKIWV</sequence>
<evidence type="ECO:0000313" key="4">
    <source>
        <dbReference type="Proteomes" id="UP001148786"/>
    </source>
</evidence>
<comment type="similarity">
    <text evidence="1">Belongs to the PIH1 family.</text>
</comment>
<feature type="domain" description="PIH1 N-terminal" evidence="2">
    <location>
        <begin position="51"/>
        <end position="175"/>
    </location>
</feature>
<gene>
    <name evidence="3" type="ORF">NLJ89_g9834</name>
</gene>
<dbReference type="AlphaFoldDB" id="A0A9W8MRG6"/>
<dbReference type="GO" id="GO:0006364">
    <property type="term" value="P:rRNA processing"/>
    <property type="evidence" value="ECO:0007669"/>
    <property type="project" value="TreeGrafter"/>
</dbReference>
<dbReference type="GO" id="GO:0097255">
    <property type="term" value="C:R2TP complex"/>
    <property type="evidence" value="ECO:0007669"/>
    <property type="project" value="TreeGrafter"/>
</dbReference>
<dbReference type="OrthoDB" id="5135119at2759"/>
<reference evidence="3" key="1">
    <citation type="submission" date="2022-07" db="EMBL/GenBank/DDBJ databases">
        <title>Genome Sequence of Agrocybe chaxingu.</title>
        <authorList>
            <person name="Buettner E."/>
        </authorList>
    </citation>
    <scope>NUCLEOTIDE SEQUENCE</scope>
    <source>
        <strain evidence="3">MP-N11</strain>
    </source>
</reference>
<dbReference type="PANTHER" id="PTHR22997">
    <property type="entry name" value="PIH1 DOMAIN-CONTAINING PROTEIN 1"/>
    <property type="match status" value="1"/>
</dbReference>
<comment type="caution">
    <text evidence="3">The sequence shown here is derived from an EMBL/GenBank/DDBJ whole genome shotgun (WGS) entry which is preliminary data.</text>
</comment>
<protein>
    <recommendedName>
        <fullName evidence="2">PIH1 N-terminal domain-containing protein</fullName>
    </recommendedName>
</protein>
<evidence type="ECO:0000313" key="3">
    <source>
        <dbReference type="EMBL" id="KAJ3500356.1"/>
    </source>
</evidence>
<dbReference type="GO" id="GO:0005737">
    <property type="term" value="C:cytoplasm"/>
    <property type="evidence" value="ECO:0007669"/>
    <property type="project" value="TreeGrafter"/>
</dbReference>
<dbReference type="EMBL" id="JANKHO010001619">
    <property type="protein sequence ID" value="KAJ3500356.1"/>
    <property type="molecule type" value="Genomic_DNA"/>
</dbReference>
<name>A0A9W8MRG6_9AGAR</name>
<dbReference type="PANTHER" id="PTHR22997:SF0">
    <property type="entry name" value="PIH1 DOMAIN-CONTAINING PROTEIN 1"/>
    <property type="match status" value="1"/>
</dbReference>
<organism evidence="3 4">
    <name type="scientific">Agrocybe chaxingu</name>
    <dbReference type="NCBI Taxonomy" id="84603"/>
    <lineage>
        <taxon>Eukaryota</taxon>
        <taxon>Fungi</taxon>
        <taxon>Dikarya</taxon>
        <taxon>Basidiomycota</taxon>
        <taxon>Agaricomycotina</taxon>
        <taxon>Agaricomycetes</taxon>
        <taxon>Agaricomycetidae</taxon>
        <taxon>Agaricales</taxon>
        <taxon>Agaricineae</taxon>
        <taxon>Strophariaceae</taxon>
        <taxon>Agrocybe</taxon>
    </lineage>
</organism>
<dbReference type="Proteomes" id="UP001148786">
    <property type="component" value="Unassembled WGS sequence"/>
</dbReference>
<keyword evidence="4" id="KW-1185">Reference proteome</keyword>
<proteinExistence type="inferred from homology"/>
<evidence type="ECO:0000259" key="2">
    <source>
        <dbReference type="Pfam" id="PF08190"/>
    </source>
</evidence>
<evidence type="ECO:0000256" key="1">
    <source>
        <dbReference type="ARBA" id="ARBA00008511"/>
    </source>
</evidence>